<organism evidence="2 3">
    <name type="scientific">Corchorus olitorius</name>
    <dbReference type="NCBI Taxonomy" id="93759"/>
    <lineage>
        <taxon>Eukaryota</taxon>
        <taxon>Viridiplantae</taxon>
        <taxon>Streptophyta</taxon>
        <taxon>Embryophyta</taxon>
        <taxon>Tracheophyta</taxon>
        <taxon>Spermatophyta</taxon>
        <taxon>Magnoliopsida</taxon>
        <taxon>eudicotyledons</taxon>
        <taxon>Gunneridae</taxon>
        <taxon>Pentapetalae</taxon>
        <taxon>rosids</taxon>
        <taxon>malvids</taxon>
        <taxon>Malvales</taxon>
        <taxon>Malvaceae</taxon>
        <taxon>Grewioideae</taxon>
        <taxon>Apeibeae</taxon>
        <taxon>Corchorus</taxon>
    </lineage>
</organism>
<proteinExistence type="predicted"/>
<dbReference type="Proteomes" id="UP000187203">
    <property type="component" value="Unassembled WGS sequence"/>
</dbReference>
<dbReference type="AlphaFoldDB" id="A0A1R3GCS4"/>
<evidence type="ECO:0000256" key="1">
    <source>
        <dbReference type="SAM" id="MobiDB-lite"/>
    </source>
</evidence>
<evidence type="ECO:0000313" key="3">
    <source>
        <dbReference type="Proteomes" id="UP000187203"/>
    </source>
</evidence>
<evidence type="ECO:0000313" key="2">
    <source>
        <dbReference type="EMBL" id="OMO55861.1"/>
    </source>
</evidence>
<keyword evidence="3" id="KW-1185">Reference proteome</keyword>
<gene>
    <name evidence="2" type="ORF">COLO4_35845</name>
</gene>
<comment type="caution">
    <text evidence="2">The sequence shown here is derived from an EMBL/GenBank/DDBJ whole genome shotgun (WGS) entry which is preliminary data.</text>
</comment>
<feature type="compositionally biased region" description="Basic and acidic residues" evidence="1">
    <location>
        <begin position="23"/>
        <end position="37"/>
    </location>
</feature>
<protein>
    <submittedName>
        <fullName evidence="2">SNF2 superfamily protein</fullName>
    </submittedName>
</protein>
<reference evidence="3" key="1">
    <citation type="submission" date="2013-09" db="EMBL/GenBank/DDBJ databases">
        <title>Corchorus olitorius genome sequencing.</title>
        <authorList>
            <person name="Alam M."/>
            <person name="Haque M.S."/>
            <person name="Islam M.S."/>
            <person name="Emdad E.M."/>
            <person name="Islam M.M."/>
            <person name="Ahmed B."/>
            <person name="Halim A."/>
            <person name="Hossen Q.M.M."/>
            <person name="Hossain M.Z."/>
            <person name="Ahmed R."/>
            <person name="Khan M.M."/>
            <person name="Islam R."/>
            <person name="Rashid M.M."/>
            <person name="Khan S.A."/>
            <person name="Rahman M.S."/>
            <person name="Alam M."/>
            <person name="Yahiya A.S."/>
            <person name="Khan M.S."/>
            <person name="Azam M.S."/>
            <person name="Haque T."/>
            <person name="Lashkar M.Z.H."/>
            <person name="Akhand A.I."/>
            <person name="Morshed G."/>
            <person name="Roy S."/>
            <person name="Uddin K.S."/>
            <person name="Rabeya T."/>
            <person name="Hossain A.S."/>
            <person name="Chowdhury A."/>
            <person name="Snigdha A.R."/>
            <person name="Mortoza M.S."/>
            <person name="Matin S.A."/>
            <person name="Hoque S.M.E."/>
            <person name="Islam M.K."/>
            <person name="Roy D.K."/>
            <person name="Haider R."/>
            <person name="Moosa M.M."/>
            <person name="Elias S.M."/>
            <person name="Hasan A.M."/>
            <person name="Jahan S."/>
            <person name="Shafiuddin M."/>
            <person name="Mahmood N."/>
            <person name="Shommy N.S."/>
        </authorList>
    </citation>
    <scope>NUCLEOTIDE SEQUENCE [LARGE SCALE GENOMIC DNA]</scope>
    <source>
        <strain evidence="3">cv. O-4</strain>
    </source>
</reference>
<dbReference type="EMBL" id="AWUE01022829">
    <property type="protein sequence ID" value="OMO55861.1"/>
    <property type="molecule type" value="Genomic_DNA"/>
</dbReference>
<accession>A0A1R3GCS4</accession>
<sequence length="107" mass="12036">MEVTGNALTIFLSLFALKLDPKRKQTPTEKLTREYPKHKSPTPAKETVISPRNPDLELLKATRLKPLTQFRKTRPKTQRAADVAMVSLQGQLEVVNILVRCLCHGCA</sequence>
<feature type="region of interest" description="Disordered" evidence="1">
    <location>
        <begin position="23"/>
        <end position="49"/>
    </location>
</feature>
<name>A0A1R3GCS4_9ROSI</name>